<dbReference type="Gene3D" id="2.40.10.10">
    <property type="entry name" value="Trypsin-like serine proteases"/>
    <property type="match status" value="1"/>
</dbReference>
<sequence>MGIHSPDCTVDTIPVSSPVTSFANQPSYGVLPSPIIISPPVSTYSTKPDSTPVAAADAISSIHLQLTGYPDTWPQGSCATEQCTTHIPQCMDPLLMHDCATSPGQSGSPMWRMEASSLNCTAWGAYIYAVHNAELENVTSTSETPISNCAVYITPLHFMSILSWIQESFNILEQAMDAPMVPPGSPVAESDGASRRKPIKGSPSFSSSKRFEAVVAGCALFPVHMVNASFQPQPLPASSSCPQPLSLLLILQLPMFAVLLMYYTVSDW</sequence>
<dbReference type="EMBL" id="BEGY01000008">
    <property type="protein sequence ID" value="GAX74500.1"/>
    <property type="molecule type" value="Genomic_DNA"/>
</dbReference>
<keyword evidence="1" id="KW-0732">Signal</keyword>
<proteinExistence type="predicted"/>
<dbReference type="AlphaFoldDB" id="A0A250WVD9"/>
<reference evidence="3 4" key="1">
    <citation type="submission" date="2017-08" db="EMBL/GenBank/DDBJ databases">
        <title>Acidophilic green algal genome provides insights into adaptation to an acidic environment.</title>
        <authorList>
            <person name="Hirooka S."/>
            <person name="Hirose Y."/>
            <person name="Kanesaki Y."/>
            <person name="Higuchi S."/>
            <person name="Fujiwara T."/>
            <person name="Onuma R."/>
            <person name="Era A."/>
            <person name="Ohbayashi R."/>
            <person name="Uzuka A."/>
            <person name="Nozaki H."/>
            <person name="Yoshikawa H."/>
            <person name="Miyagishima S.Y."/>
        </authorList>
    </citation>
    <scope>NUCLEOTIDE SEQUENCE [LARGE SCALE GENOMIC DNA]</scope>
    <source>
        <strain evidence="3 4">NIES-2499</strain>
    </source>
</reference>
<evidence type="ECO:0000256" key="1">
    <source>
        <dbReference type="ARBA" id="ARBA00022729"/>
    </source>
</evidence>
<evidence type="ECO:0000256" key="2">
    <source>
        <dbReference type="SAM" id="MobiDB-lite"/>
    </source>
</evidence>
<evidence type="ECO:0008006" key="5">
    <source>
        <dbReference type="Google" id="ProtNLM"/>
    </source>
</evidence>
<evidence type="ECO:0000313" key="3">
    <source>
        <dbReference type="EMBL" id="GAX74500.1"/>
    </source>
</evidence>
<dbReference type="PANTHER" id="PTHR15462:SF8">
    <property type="entry name" value="SERINE PROTEASE"/>
    <property type="match status" value="1"/>
</dbReference>
<keyword evidence="4" id="KW-1185">Reference proteome</keyword>
<feature type="region of interest" description="Disordered" evidence="2">
    <location>
        <begin position="182"/>
        <end position="206"/>
    </location>
</feature>
<gene>
    <name evidence="3" type="ORF">CEUSTIGMA_g1949.t1</name>
</gene>
<accession>A0A250WVD9</accession>
<name>A0A250WVD9_9CHLO</name>
<dbReference type="InterPro" id="IPR050966">
    <property type="entry name" value="Glutamyl_endopeptidase"/>
</dbReference>
<dbReference type="PANTHER" id="PTHR15462">
    <property type="entry name" value="SERINE PROTEASE"/>
    <property type="match status" value="1"/>
</dbReference>
<evidence type="ECO:0000313" key="4">
    <source>
        <dbReference type="Proteomes" id="UP000232323"/>
    </source>
</evidence>
<protein>
    <recommendedName>
        <fullName evidence="5">Peptidase S1 domain-containing protein</fullName>
    </recommendedName>
</protein>
<organism evidence="3 4">
    <name type="scientific">Chlamydomonas eustigma</name>
    <dbReference type="NCBI Taxonomy" id="1157962"/>
    <lineage>
        <taxon>Eukaryota</taxon>
        <taxon>Viridiplantae</taxon>
        <taxon>Chlorophyta</taxon>
        <taxon>core chlorophytes</taxon>
        <taxon>Chlorophyceae</taxon>
        <taxon>CS clade</taxon>
        <taxon>Chlamydomonadales</taxon>
        <taxon>Chlamydomonadaceae</taxon>
        <taxon>Chlamydomonas</taxon>
    </lineage>
</organism>
<comment type="caution">
    <text evidence="3">The sequence shown here is derived from an EMBL/GenBank/DDBJ whole genome shotgun (WGS) entry which is preliminary data.</text>
</comment>
<dbReference type="Proteomes" id="UP000232323">
    <property type="component" value="Unassembled WGS sequence"/>
</dbReference>
<dbReference type="InterPro" id="IPR043504">
    <property type="entry name" value="Peptidase_S1_PA_chymotrypsin"/>
</dbReference>